<dbReference type="InterPro" id="IPR035911">
    <property type="entry name" value="MurE/MurF_N"/>
</dbReference>
<keyword evidence="6" id="KW-0133">Cell shape</keyword>
<organism evidence="13">
    <name type="scientific">marine metagenome</name>
    <dbReference type="NCBI Taxonomy" id="408172"/>
    <lineage>
        <taxon>unclassified sequences</taxon>
        <taxon>metagenomes</taxon>
        <taxon>ecological metagenomes</taxon>
    </lineage>
</organism>
<name>A0A381QIJ4_9ZZZZ</name>
<evidence type="ECO:0000256" key="5">
    <source>
        <dbReference type="ARBA" id="ARBA00022840"/>
    </source>
</evidence>
<dbReference type="SUPFAM" id="SSF53244">
    <property type="entry name" value="MurD-like peptide ligases, peptide-binding domain"/>
    <property type="match status" value="1"/>
</dbReference>
<dbReference type="Pfam" id="PF08245">
    <property type="entry name" value="Mur_ligase_M"/>
    <property type="match status" value="1"/>
</dbReference>
<dbReference type="NCBIfam" id="TIGR01143">
    <property type="entry name" value="murF"/>
    <property type="match status" value="1"/>
</dbReference>
<dbReference type="SUPFAM" id="SSF63418">
    <property type="entry name" value="MurE/MurF N-terminal domain"/>
    <property type="match status" value="1"/>
</dbReference>
<dbReference type="AlphaFoldDB" id="A0A381QIJ4"/>
<dbReference type="HAMAP" id="MF_02019">
    <property type="entry name" value="MurF"/>
    <property type="match status" value="1"/>
</dbReference>
<evidence type="ECO:0000256" key="3">
    <source>
        <dbReference type="ARBA" id="ARBA00022618"/>
    </source>
</evidence>
<keyword evidence="1" id="KW-0963">Cytoplasm</keyword>
<dbReference type="GO" id="GO:0009252">
    <property type="term" value="P:peptidoglycan biosynthetic process"/>
    <property type="evidence" value="ECO:0007669"/>
    <property type="project" value="UniProtKB-KW"/>
</dbReference>
<evidence type="ECO:0000313" key="13">
    <source>
        <dbReference type="EMBL" id="SUZ77907.1"/>
    </source>
</evidence>
<dbReference type="Gene3D" id="3.40.1190.10">
    <property type="entry name" value="Mur-like, catalytic domain"/>
    <property type="match status" value="1"/>
</dbReference>
<evidence type="ECO:0000256" key="7">
    <source>
        <dbReference type="ARBA" id="ARBA00022984"/>
    </source>
</evidence>
<accession>A0A381QIJ4</accession>
<reference evidence="13" key="1">
    <citation type="submission" date="2018-05" db="EMBL/GenBank/DDBJ databases">
        <authorList>
            <person name="Lanie J.A."/>
            <person name="Ng W.-L."/>
            <person name="Kazmierczak K.M."/>
            <person name="Andrzejewski T.M."/>
            <person name="Davidsen T.M."/>
            <person name="Wayne K.J."/>
            <person name="Tettelin H."/>
            <person name="Glass J.I."/>
            <person name="Rusch D."/>
            <person name="Podicherti R."/>
            <person name="Tsui H.-C.T."/>
            <person name="Winkler M.E."/>
        </authorList>
    </citation>
    <scope>NUCLEOTIDE SEQUENCE</scope>
</reference>
<keyword evidence="5" id="KW-0067">ATP-binding</keyword>
<protein>
    <recommendedName>
        <fullName evidence="10">UDP-MurNAc-pentapeptide synthetase</fullName>
    </recommendedName>
</protein>
<evidence type="ECO:0000256" key="9">
    <source>
        <dbReference type="ARBA" id="ARBA00023316"/>
    </source>
</evidence>
<dbReference type="GO" id="GO:0008360">
    <property type="term" value="P:regulation of cell shape"/>
    <property type="evidence" value="ECO:0007669"/>
    <property type="project" value="UniProtKB-KW"/>
</dbReference>
<evidence type="ECO:0000256" key="4">
    <source>
        <dbReference type="ARBA" id="ARBA00022741"/>
    </source>
</evidence>
<proteinExistence type="inferred from homology"/>
<gene>
    <name evidence="13" type="ORF">METZ01_LOCUS30761</name>
</gene>
<dbReference type="GO" id="GO:0071555">
    <property type="term" value="P:cell wall organization"/>
    <property type="evidence" value="ECO:0007669"/>
    <property type="project" value="UniProtKB-KW"/>
</dbReference>
<dbReference type="InterPro" id="IPR036565">
    <property type="entry name" value="Mur-like_cat_sf"/>
</dbReference>
<dbReference type="PANTHER" id="PTHR43024:SF1">
    <property type="entry name" value="UDP-N-ACETYLMURAMOYL-TRIPEPTIDE--D-ALANYL-D-ALANINE LIGASE"/>
    <property type="match status" value="1"/>
</dbReference>
<dbReference type="Pfam" id="PF02875">
    <property type="entry name" value="Mur_ligase_C"/>
    <property type="match status" value="1"/>
</dbReference>
<evidence type="ECO:0000256" key="10">
    <source>
        <dbReference type="ARBA" id="ARBA00031461"/>
    </source>
</evidence>
<feature type="domain" description="Mur ligase C-terminal" evidence="11">
    <location>
        <begin position="295"/>
        <end position="389"/>
    </location>
</feature>
<sequence length="420" mass="42573">MVGEDVLLDGATQDSRATTPGCLFVPLVAERDGHDFIGAAMEAGAGAHLTSGPAGPGTAIRVPDTAMALRTLGATARDSTEAQVVGITGSVGKTSTKDLTAAVLARTGGTHAGVRSFNNEIGVPLTLLGAADDARFLVVEMGARTEGDIADLCAVARPDVGVVTTVAAAHTGVFGSLESVARTKGEILDGLPSDGCAVLNADAPDVMGQAGRARCPVLTFGDRGEVRAQKVVVDDSARPSFRLESPWGRIDVRLAVHGAHMVANAVAAAATGLFLDVPLADVAAGLAEARLSPWRMDVQRAPDGLTVINDAYNANPTSMLASLDALVAVAVTGRRIAVVGLMAELGDEEAPAHAAVAEQAAERGITLVAVGTDLYGLEPLEAEAVADHLDGLALGSADAVLIKGSRVVGLEVLAGRLLEG</sequence>
<keyword evidence="9" id="KW-0961">Cell wall biogenesis/degradation</keyword>
<evidence type="ECO:0000259" key="12">
    <source>
        <dbReference type="Pfam" id="PF08245"/>
    </source>
</evidence>
<dbReference type="GO" id="GO:0005524">
    <property type="term" value="F:ATP binding"/>
    <property type="evidence" value="ECO:0007669"/>
    <property type="project" value="UniProtKB-KW"/>
</dbReference>
<keyword evidence="4" id="KW-0547">Nucleotide-binding</keyword>
<keyword evidence="2" id="KW-0436">Ligase</keyword>
<keyword evidence="8" id="KW-0131">Cell cycle</keyword>
<evidence type="ECO:0000256" key="2">
    <source>
        <dbReference type="ARBA" id="ARBA00022598"/>
    </source>
</evidence>
<dbReference type="InterPro" id="IPR051046">
    <property type="entry name" value="MurCDEF_CellWall_CoF430Synth"/>
</dbReference>
<evidence type="ECO:0000256" key="6">
    <source>
        <dbReference type="ARBA" id="ARBA00022960"/>
    </source>
</evidence>
<evidence type="ECO:0000256" key="8">
    <source>
        <dbReference type="ARBA" id="ARBA00023306"/>
    </source>
</evidence>
<dbReference type="SUPFAM" id="SSF53623">
    <property type="entry name" value="MurD-like peptide ligases, catalytic domain"/>
    <property type="match status" value="1"/>
</dbReference>
<dbReference type="Gene3D" id="3.90.190.20">
    <property type="entry name" value="Mur ligase, C-terminal domain"/>
    <property type="match status" value="1"/>
</dbReference>
<dbReference type="PANTHER" id="PTHR43024">
    <property type="entry name" value="UDP-N-ACETYLMURAMOYL-TRIPEPTIDE--D-ALANYL-D-ALANINE LIGASE"/>
    <property type="match status" value="1"/>
</dbReference>
<dbReference type="GO" id="GO:0047480">
    <property type="term" value="F:UDP-N-acetylmuramoyl-tripeptide-D-alanyl-D-alanine ligase activity"/>
    <property type="evidence" value="ECO:0007669"/>
    <property type="project" value="InterPro"/>
</dbReference>
<keyword evidence="7" id="KW-0573">Peptidoglycan synthesis</keyword>
<dbReference type="InterPro" id="IPR013221">
    <property type="entry name" value="Mur_ligase_cen"/>
</dbReference>
<evidence type="ECO:0000259" key="11">
    <source>
        <dbReference type="Pfam" id="PF02875"/>
    </source>
</evidence>
<dbReference type="GO" id="GO:0051301">
    <property type="term" value="P:cell division"/>
    <property type="evidence" value="ECO:0007669"/>
    <property type="project" value="UniProtKB-KW"/>
</dbReference>
<dbReference type="InterPro" id="IPR005863">
    <property type="entry name" value="UDP-N-AcMur_synth"/>
</dbReference>
<dbReference type="EMBL" id="UINC01001334">
    <property type="protein sequence ID" value="SUZ77907.1"/>
    <property type="molecule type" value="Genomic_DNA"/>
</dbReference>
<dbReference type="InterPro" id="IPR004101">
    <property type="entry name" value="Mur_ligase_C"/>
</dbReference>
<keyword evidence="3" id="KW-0132">Cell division</keyword>
<evidence type="ECO:0000256" key="1">
    <source>
        <dbReference type="ARBA" id="ARBA00022490"/>
    </source>
</evidence>
<dbReference type="Gene3D" id="3.40.1390.10">
    <property type="entry name" value="MurE/MurF, N-terminal domain"/>
    <property type="match status" value="1"/>
</dbReference>
<dbReference type="InterPro" id="IPR036615">
    <property type="entry name" value="Mur_ligase_C_dom_sf"/>
</dbReference>
<feature type="domain" description="Mur ligase central" evidence="12">
    <location>
        <begin position="87"/>
        <end position="271"/>
    </location>
</feature>